<evidence type="ECO:0000313" key="1">
    <source>
        <dbReference type="EMBL" id="OAP40170.1"/>
    </source>
</evidence>
<dbReference type="EMBL" id="LNQB01000088">
    <property type="protein sequence ID" value="OAP40170.1"/>
    <property type="molecule type" value="Genomic_DNA"/>
</dbReference>
<dbReference type="Proteomes" id="UP000078507">
    <property type="component" value="Unassembled WGS sequence"/>
</dbReference>
<accession>A0A178XXZ3</accession>
<comment type="caution">
    <text evidence="1">The sequence shown here is derived from an EMBL/GenBank/DDBJ whole genome shotgun (WGS) entry which is preliminary data.</text>
</comment>
<dbReference type="RefSeq" id="WP_066877686.1">
    <property type="nucleotide sequence ID" value="NZ_LNQB01000088.1"/>
</dbReference>
<protein>
    <submittedName>
        <fullName evidence="1">Uncharacterized protein</fullName>
    </submittedName>
</protein>
<keyword evidence="2" id="KW-1185">Reference proteome</keyword>
<dbReference type="AlphaFoldDB" id="A0A178XXZ3"/>
<sequence>MSLTTDFISELIRAANEPEKLSPYEVSRLLDRSIDTIRDMREQTGIAGSHGIKDVLIDLRVASERARDLSAAEIRDAIIDAADVIRTLKIVLDGKDEL</sequence>
<name>A0A178XXZ3_SINSA</name>
<reference evidence="1 2" key="1">
    <citation type="submission" date="2015-11" db="EMBL/GenBank/DDBJ databases">
        <title>Ensifer anhuiense sp. nov., an effective nitrogen fixation bacterium with Glycine soja.</title>
        <authorList>
            <person name="Yan H."/>
            <person name="Chen W."/>
        </authorList>
    </citation>
    <scope>NUCLEOTIDE SEQUENCE [LARGE SCALE GENOMIC DNA]</scope>
    <source>
        <strain evidence="1 2">LMG 7837</strain>
    </source>
</reference>
<organism evidence="1 2">
    <name type="scientific">Sinorhizobium saheli</name>
    <dbReference type="NCBI Taxonomy" id="36856"/>
    <lineage>
        <taxon>Bacteria</taxon>
        <taxon>Pseudomonadati</taxon>
        <taxon>Pseudomonadota</taxon>
        <taxon>Alphaproteobacteria</taxon>
        <taxon>Hyphomicrobiales</taxon>
        <taxon>Rhizobiaceae</taxon>
        <taxon>Sinorhizobium/Ensifer group</taxon>
        <taxon>Sinorhizobium</taxon>
    </lineage>
</organism>
<gene>
    <name evidence="1" type="ORF">ATB98_21500</name>
</gene>
<dbReference type="OrthoDB" id="8373752at2"/>
<proteinExistence type="predicted"/>
<evidence type="ECO:0000313" key="2">
    <source>
        <dbReference type="Proteomes" id="UP000078507"/>
    </source>
</evidence>